<dbReference type="InterPro" id="IPR029063">
    <property type="entry name" value="SAM-dependent_MTases_sf"/>
</dbReference>
<gene>
    <name evidence="1" type="ORF">ACFSRY_16800</name>
</gene>
<dbReference type="Gene3D" id="3.40.50.150">
    <property type="entry name" value="Vaccinia Virus protein VP39"/>
    <property type="match status" value="1"/>
</dbReference>
<keyword evidence="1" id="KW-0489">Methyltransferase</keyword>
<dbReference type="GO" id="GO:0008168">
    <property type="term" value="F:methyltransferase activity"/>
    <property type="evidence" value="ECO:0007669"/>
    <property type="project" value="UniProtKB-KW"/>
</dbReference>
<name>A0ABW5IPE2_9BACT</name>
<keyword evidence="2" id="KW-1185">Reference proteome</keyword>
<sequence>MKKTDFPGEYKKTHKERYQKTLNFMEGLVTPSEKILDLGPVNPLSSILKEKGFEVENTPEHLDLDLDYRQIDSAGFGAVTAFEIIEHLVSPFPLLRSLKAPKLIASIPLKLWFADAYWNENDPYDRHYHEFEPRQFDMLLNKAGWEIKKSEKWVSKTSKIGIRPFLRNITPRHYIVYCERVPGFKYD</sequence>
<comment type="caution">
    <text evidence="1">The sequence shown here is derived from an EMBL/GenBank/DDBJ whole genome shotgun (WGS) entry which is preliminary data.</text>
</comment>
<protein>
    <submittedName>
        <fullName evidence="1">Methyltransferase</fullName>
    </submittedName>
</protein>
<reference evidence="2" key="1">
    <citation type="journal article" date="2019" name="Int. J. Syst. Evol. Microbiol.">
        <title>The Global Catalogue of Microorganisms (GCM) 10K type strain sequencing project: providing services to taxonomists for standard genome sequencing and annotation.</title>
        <authorList>
            <consortium name="The Broad Institute Genomics Platform"/>
            <consortium name="The Broad Institute Genome Sequencing Center for Infectious Disease"/>
            <person name="Wu L."/>
            <person name="Ma J."/>
        </authorList>
    </citation>
    <scope>NUCLEOTIDE SEQUENCE [LARGE SCALE GENOMIC DNA]</scope>
    <source>
        <strain evidence="2">KCTC 42498</strain>
    </source>
</reference>
<evidence type="ECO:0000313" key="1">
    <source>
        <dbReference type="EMBL" id="MFD2515534.1"/>
    </source>
</evidence>
<accession>A0ABW5IPE2</accession>
<dbReference type="GO" id="GO:0032259">
    <property type="term" value="P:methylation"/>
    <property type="evidence" value="ECO:0007669"/>
    <property type="project" value="UniProtKB-KW"/>
</dbReference>
<evidence type="ECO:0000313" key="2">
    <source>
        <dbReference type="Proteomes" id="UP001597544"/>
    </source>
</evidence>
<dbReference type="SUPFAM" id="SSF53335">
    <property type="entry name" value="S-adenosyl-L-methionine-dependent methyltransferases"/>
    <property type="match status" value="1"/>
</dbReference>
<dbReference type="EMBL" id="JBHULU010000021">
    <property type="protein sequence ID" value="MFD2515534.1"/>
    <property type="molecule type" value="Genomic_DNA"/>
</dbReference>
<dbReference type="RefSeq" id="WP_377510456.1">
    <property type="nucleotide sequence ID" value="NZ_JBHULU010000021.1"/>
</dbReference>
<dbReference type="Proteomes" id="UP001597544">
    <property type="component" value="Unassembled WGS sequence"/>
</dbReference>
<proteinExistence type="predicted"/>
<keyword evidence="1" id="KW-0808">Transferase</keyword>
<organism evidence="1 2">
    <name type="scientific">Pontibacter locisalis</name>
    <dbReference type="NCBI Taxonomy" id="1719035"/>
    <lineage>
        <taxon>Bacteria</taxon>
        <taxon>Pseudomonadati</taxon>
        <taxon>Bacteroidota</taxon>
        <taxon>Cytophagia</taxon>
        <taxon>Cytophagales</taxon>
        <taxon>Hymenobacteraceae</taxon>
        <taxon>Pontibacter</taxon>
    </lineage>
</organism>